<dbReference type="EMBL" id="JACTNZ010000012">
    <property type="protein sequence ID" value="KAG5520973.1"/>
    <property type="molecule type" value="Genomic_DNA"/>
</dbReference>
<keyword evidence="6" id="KW-0472">Membrane</keyword>
<evidence type="ECO:0000256" key="1">
    <source>
        <dbReference type="ARBA" id="ARBA00004167"/>
    </source>
</evidence>
<dbReference type="GO" id="GO:0016020">
    <property type="term" value="C:membrane"/>
    <property type="evidence" value="ECO:0007669"/>
    <property type="project" value="UniProtKB-SubCell"/>
</dbReference>
<evidence type="ECO:0000256" key="2">
    <source>
        <dbReference type="ARBA" id="ARBA00007727"/>
    </source>
</evidence>
<dbReference type="GO" id="GO:0016413">
    <property type="term" value="F:O-acetyltransferase activity"/>
    <property type="evidence" value="ECO:0007669"/>
    <property type="project" value="InterPro"/>
</dbReference>
<evidence type="ECO:0000256" key="7">
    <source>
        <dbReference type="SAM" id="Coils"/>
    </source>
</evidence>
<comment type="subcellular location">
    <subcellularLocation>
        <location evidence="1">Membrane</location>
        <topology evidence="1">Single-pass membrane protein</topology>
    </subcellularLocation>
</comment>
<evidence type="ECO:0000256" key="5">
    <source>
        <dbReference type="ARBA" id="ARBA00022989"/>
    </source>
</evidence>
<dbReference type="PANTHER" id="PTHR32285">
    <property type="entry name" value="PROTEIN TRICHOME BIREFRINGENCE-LIKE 9-RELATED"/>
    <property type="match status" value="1"/>
</dbReference>
<evidence type="ECO:0000259" key="10">
    <source>
        <dbReference type="Pfam" id="PF14416"/>
    </source>
</evidence>
<evidence type="ECO:0000256" key="4">
    <source>
        <dbReference type="ARBA" id="ARBA00022968"/>
    </source>
</evidence>
<dbReference type="GO" id="GO:0005794">
    <property type="term" value="C:Golgi apparatus"/>
    <property type="evidence" value="ECO:0007669"/>
    <property type="project" value="TreeGrafter"/>
</dbReference>
<evidence type="ECO:0008006" key="13">
    <source>
        <dbReference type="Google" id="ProtNLM"/>
    </source>
</evidence>
<evidence type="ECO:0000313" key="11">
    <source>
        <dbReference type="EMBL" id="KAG5520973.1"/>
    </source>
</evidence>
<dbReference type="Pfam" id="PF13839">
    <property type="entry name" value="PC-Esterase"/>
    <property type="match status" value="1"/>
</dbReference>
<organism evidence="11 12">
    <name type="scientific">Rhododendron griersonianum</name>
    <dbReference type="NCBI Taxonomy" id="479676"/>
    <lineage>
        <taxon>Eukaryota</taxon>
        <taxon>Viridiplantae</taxon>
        <taxon>Streptophyta</taxon>
        <taxon>Embryophyta</taxon>
        <taxon>Tracheophyta</taxon>
        <taxon>Spermatophyta</taxon>
        <taxon>Magnoliopsida</taxon>
        <taxon>eudicotyledons</taxon>
        <taxon>Gunneridae</taxon>
        <taxon>Pentapetalae</taxon>
        <taxon>asterids</taxon>
        <taxon>Ericales</taxon>
        <taxon>Ericaceae</taxon>
        <taxon>Ericoideae</taxon>
        <taxon>Rhodoreae</taxon>
        <taxon>Rhododendron</taxon>
    </lineage>
</organism>
<comment type="caution">
    <text evidence="11">The sequence shown here is derived from an EMBL/GenBank/DDBJ whole genome shotgun (WGS) entry which is preliminary data.</text>
</comment>
<accession>A0AAV6HX22</accession>
<dbReference type="Pfam" id="PF14416">
    <property type="entry name" value="PMR5N"/>
    <property type="match status" value="1"/>
</dbReference>
<proteinExistence type="inferred from homology"/>
<comment type="similarity">
    <text evidence="2">Belongs to the PC-esterase family. TBL subfamily.</text>
</comment>
<dbReference type="PANTHER" id="PTHR32285:SF57">
    <property type="entry name" value="XYLOGLUCAN O-ACETYLTRANSFERASE 1"/>
    <property type="match status" value="1"/>
</dbReference>
<feature type="compositionally biased region" description="Basic and acidic residues" evidence="8">
    <location>
        <begin position="17"/>
        <end position="36"/>
    </location>
</feature>
<feature type="region of interest" description="Disordered" evidence="8">
    <location>
        <begin position="93"/>
        <end position="115"/>
    </location>
</feature>
<evidence type="ECO:0000256" key="8">
    <source>
        <dbReference type="SAM" id="MobiDB-lite"/>
    </source>
</evidence>
<dbReference type="Proteomes" id="UP000823749">
    <property type="component" value="Chromosome 12"/>
</dbReference>
<keyword evidence="4" id="KW-0735">Signal-anchor</keyword>
<feature type="domain" description="Trichome birefringence-like N-terminal" evidence="10">
    <location>
        <begin position="120"/>
        <end position="171"/>
    </location>
</feature>
<evidence type="ECO:0000256" key="3">
    <source>
        <dbReference type="ARBA" id="ARBA00022692"/>
    </source>
</evidence>
<evidence type="ECO:0000313" key="12">
    <source>
        <dbReference type="Proteomes" id="UP000823749"/>
    </source>
</evidence>
<feature type="domain" description="Trichome birefringence-like C-terminal" evidence="9">
    <location>
        <begin position="172"/>
        <end position="464"/>
    </location>
</feature>
<keyword evidence="5" id="KW-1133">Transmembrane helix</keyword>
<keyword evidence="12" id="KW-1185">Reference proteome</keyword>
<evidence type="ECO:0000259" key="9">
    <source>
        <dbReference type="Pfam" id="PF13839"/>
    </source>
</evidence>
<feature type="region of interest" description="Disordered" evidence="8">
    <location>
        <begin position="1"/>
        <end position="48"/>
    </location>
</feature>
<evidence type="ECO:0000256" key="6">
    <source>
        <dbReference type="ARBA" id="ARBA00023136"/>
    </source>
</evidence>
<dbReference type="AlphaFoldDB" id="A0AAV6HX22"/>
<keyword evidence="3" id="KW-0812">Transmembrane</keyword>
<dbReference type="InterPro" id="IPR025846">
    <property type="entry name" value="TBL_N"/>
</dbReference>
<reference evidence="11" key="1">
    <citation type="submission" date="2020-08" db="EMBL/GenBank/DDBJ databases">
        <title>Plant Genome Project.</title>
        <authorList>
            <person name="Zhang R.-G."/>
        </authorList>
    </citation>
    <scope>NUCLEOTIDE SEQUENCE</scope>
    <source>
        <strain evidence="11">WSP0</strain>
        <tissue evidence="11">Leaf</tissue>
    </source>
</reference>
<keyword evidence="7" id="KW-0175">Coiled coil</keyword>
<feature type="coiled-coil region" evidence="7">
    <location>
        <begin position="369"/>
        <end position="405"/>
    </location>
</feature>
<dbReference type="InterPro" id="IPR029962">
    <property type="entry name" value="TBL"/>
</dbReference>
<dbReference type="InterPro" id="IPR026057">
    <property type="entry name" value="TBL_C"/>
</dbReference>
<name>A0AAV6HX22_9ERIC</name>
<feature type="compositionally biased region" description="Low complexity" evidence="8">
    <location>
        <begin position="96"/>
        <end position="109"/>
    </location>
</feature>
<protein>
    <recommendedName>
        <fullName evidence="13">Trichome birefringence-like N-terminal domain-containing protein</fullName>
    </recommendedName>
</protein>
<sequence length="477" mass="54178">MPPRHSSILKLIHNKRKTEEEQKQQRKGERGSERKMGSSTTNPFKEPPYYTSLTKKLLPYLLYALLPIALVRLYFYPVPLSLSSTVQIPRNTPILTSTSTTSSYSSPSTEGERGNAEIPCDYSDGKWVPDKLGPLYNDTSCGTIKEGRNCMSHGRPDSGYLYWRWSPKQCSIPRFDPQIFLKLLKNKHLAFVGDSMARNQLESLLCMVSSAYSPELVYSTGEDDKFRRWHFPSHNASVSIYWSPFLVKGVEKTEEKNYNTLHLESIDERWASDLDQIDVVVLSAGHWFLHSAVYLYGDEVLGCHFCVGQNYTEVGFYDVFGKAFKTTLNTIIERRGGGKGIDVIVTTFSPHHFEGEWDKLGACPRTEPFEEGEKQLEGMDAEMRKAELEEVKAKAADENNKKHAKLRLEALDVTKLALMRPDGHPGPYLYANPFANGIGERVQNDCVHWCLPGPIDVWNEILLDVMMRWAGKFKSEG</sequence>
<gene>
    <name evidence="11" type="ORF">RHGRI_033508</name>
</gene>